<gene>
    <name evidence="3" type="ORF">DFP90_102206</name>
</gene>
<feature type="domain" description="DUF7483" evidence="2">
    <location>
        <begin position="458"/>
        <end position="538"/>
    </location>
</feature>
<feature type="compositionally biased region" description="Polar residues" evidence="1">
    <location>
        <begin position="239"/>
        <end position="256"/>
    </location>
</feature>
<evidence type="ECO:0000313" key="3">
    <source>
        <dbReference type="EMBL" id="RED52188.1"/>
    </source>
</evidence>
<dbReference type="SUPFAM" id="SSF49899">
    <property type="entry name" value="Concanavalin A-like lectins/glucanases"/>
    <property type="match status" value="1"/>
</dbReference>
<dbReference type="RefSeq" id="WP_115935740.1">
    <property type="nucleotide sequence ID" value="NZ_QRDW01000002.1"/>
</dbReference>
<dbReference type="AlphaFoldDB" id="A0A3D9HRR1"/>
<keyword evidence="4" id="KW-1185">Reference proteome</keyword>
<dbReference type="GO" id="GO:0030246">
    <property type="term" value="F:carbohydrate binding"/>
    <property type="evidence" value="ECO:0007669"/>
    <property type="project" value="UniProtKB-KW"/>
</dbReference>
<dbReference type="InterPro" id="IPR013320">
    <property type="entry name" value="ConA-like_dom_sf"/>
</dbReference>
<proteinExistence type="predicted"/>
<reference evidence="3 4" key="1">
    <citation type="submission" date="2018-07" db="EMBL/GenBank/DDBJ databases">
        <title>Genomic Encyclopedia of Type Strains, Phase III (KMG-III): the genomes of soil and plant-associated and newly described type strains.</title>
        <authorList>
            <person name="Whitman W."/>
        </authorList>
    </citation>
    <scope>NUCLEOTIDE SEQUENCE [LARGE SCALE GENOMIC DNA]</scope>
    <source>
        <strain evidence="3 4">CECT 8488</strain>
    </source>
</reference>
<accession>A0A3D9HRR1</accession>
<organism evidence="3 4">
    <name type="scientific">Aestuariispira insulae</name>
    <dbReference type="NCBI Taxonomy" id="1461337"/>
    <lineage>
        <taxon>Bacteria</taxon>
        <taxon>Pseudomonadati</taxon>
        <taxon>Pseudomonadota</taxon>
        <taxon>Alphaproteobacteria</taxon>
        <taxon>Rhodospirillales</taxon>
        <taxon>Kiloniellaceae</taxon>
        <taxon>Aestuariispira</taxon>
    </lineage>
</organism>
<dbReference type="InterPro" id="IPR055906">
    <property type="entry name" value="DUF7483"/>
</dbReference>
<dbReference type="Pfam" id="PF24299">
    <property type="entry name" value="DUF7483"/>
    <property type="match status" value="2"/>
</dbReference>
<dbReference type="Gene3D" id="2.60.120.920">
    <property type="match status" value="1"/>
</dbReference>
<evidence type="ECO:0000313" key="4">
    <source>
        <dbReference type="Proteomes" id="UP000256845"/>
    </source>
</evidence>
<name>A0A3D9HRR1_9PROT</name>
<feature type="domain" description="DUF7483" evidence="2">
    <location>
        <begin position="555"/>
        <end position="742"/>
    </location>
</feature>
<evidence type="ECO:0000256" key="1">
    <source>
        <dbReference type="SAM" id="MobiDB-lite"/>
    </source>
</evidence>
<sequence length="779" mass="81839">MSLIRHYPVGMGDNGFSHNLYNRSGLFDGATGYLSKSLTGGTSNDHKTWTVAAWLKLGNLSGSEYVFARTVNGFNDRAGIYINAPTGDLYYQNRVGNSPAQSLQAPIGLTDPTSWFHLVVRVDTTQATEADRIRMYVNGIQLTGFSAATYPAQDALMYIGGDDAHYIGALNNTPYQPWSGYMADFHYVSGQSLGPEAFGSVDPKTGWFVAGNVGALDGGRGAYVLDPASPPSDWAKSGAITSSQDSPSNNRPVLNPATSLHDFSAGNLRATVSGSSDHFVLGSLAVSTGRYFYTVTVHSSAHAEYVGWADVGRVKPTASSEAFRAGSGVYAMPTGINNQYREDGGAGASQSESSVGGGNSLAVAIDLDVGNIWYGTITGGAVTWWGGGDPVTGANPGSSFTPGGRFKPFLEMRNAASDVTFAFTEADWAAPVPKGFKALCTAHMPKVGLLPKGQIAQGSYDGNGTNLQVTGLGFPPGLLFIKKDQPSSSWQVVDSLRGPGKELDSSSTAAETTHGELVSFDADGFTLTHAGGYLNANGVTHHFLALKFGPVCQAVTYTGDGAASQTVHHPLGDIPALVIVKPRNGIGSWYCWTNNIGMSLAAGHYLALDLPNGLFTDGLNIHGGQAPTVEAVEIFAPLNQAGVDYLMIVMPNVPGLLDIRARTGAGVPQFAYKGGRPLVEIIKGTNFSFDWHMWTDAMNPDGKWVNKVEPNTTEAVTALATSEHYPHTTGAYLKGTSGAHNGNTSSDYLDIVFLTGPPGGANIPPALAGPVPVSTIVTS</sequence>
<protein>
    <submittedName>
        <fullName evidence="3">Concanavalin A-like lectin/glucanase superfamily protein</fullName>
    </submittedName>
</protein>
<dbReference type="Pfam" id="PF13385">
    <property type="entry name" value="Laminin_G_3"/>
    <property type="match status" value="1"/>
</dbReference>
<dbReference type="Proteomes" id="UP000256845">
    <property type="component" value="Unassembled WGS sequence"/>
</dbReference>
<dbReference type="Gene3D" id="2.60.120.200">
    <property type="match status" value="1"/>
</dbReference>
<feature type="region of interest" description="Disordered" evidence="1">
    <location>
        <begin position="234"/>
        <end position="256"/>
    </location>
</feature>
<keyword evidence="3" id="KW-0430">Lectin</keyword>
<dbReference type="InterPro" id="IPR043136">
    <property type="entry name" value="B30.2/SPRY_sf"/>
</dbReference>
<dbReference type="EMBL" id="QRDW01000002">
    <property type="protein sequence ID" value="RED52188.1"/>
    <property type="molecule type" value="Genomic_DNA"/>
</dbReference>
<evidence type="ECO:0000259" key="2">
    <source>
        <dbReference type="Pfam" id="PF24299"/>
    </source>
</evidence>
<comment type="caution">
    <text evidence="3">The sequence shown here is derived from an EMBL/GenBank/DDBJ whole genome shotgun (WGS) entry which is preliminary data.</text>
</comment>
<dbReference type="OrthoDB" id="5449044at2"/>